<dbReference type="EC" id="1.-.-.-" evidence="2"/>
<comment type="caution">
    <text evidence="2">The sequence shown here is derived from an EMBL/GenBank/DDBJ whole genome shotgun (WGS) entry which is preliminary data.</text>
</comment>
<evidence type="ECO:0000313" key="2">
    <source>
        <dbReference type="EMBL" id="MPM20246.1"/>
    </source>
</evidence>
<dbReference type="Gene3D" id="3.30.360.10">
    <property type="entry name" value="Dihydrodipicolinate Reductase, domain 2"/>
    <property type="match status" value="1"/>
</dbReference>
<dbReference type="SUPFAM" id="SSF51735">
    <property type="entry name" value="NAD(P)-binding Rossmann-fold domains"/>
    <property type="match status" value="1"/>
</dbReference>
<sequence length="431" mass="48226">MIDAIIVGAGHRAVGYAEYARRHPERLRIVAVADLLPERREFIAREYGLPPERCFPDLDALLQNGRIGAVAINGTMDCDHVPTTLPLLAAGYDVLLEKPFAVNEAELEQLATAVRASGRNVMICHVLRYAPFYAEIKRLALSGAIGEIIAVESAEHVSYHHYTMGFVRGKWSEQGRCASSFLLQKCCHDLDLIAWLKSGVAPVAVDSMGSLGYFTAERAPRGSGTHCLLDCALEPECDFSVRKLHLDHPVRWHGYVWPQLAYLPGADTPERREAELRRPDHPYSRCVWKCANDQVDRQSVMVEFADGAIASHQMIGNTARPMRKLHLIGTDGEIEGVFDDNRFVLRRRDVRPECEYTEEWHDIGALGDTTGAYGDHGGGDLRLVEDFLNRVEGRPTSVSCTALEDSLTGHRLVFAAERARREERRIRMAEK</sequence>
<feature type="domain" description="Gfo/Idh/MocA-like oxidoreductase N-terminal" evidence="1">
    <location>
        <begin position="5"/>
        <end position="123"/>
    </location>
</feature>
<protein>
    <submittedName>
        <fullName evidence="2">Putative oxidoreductase YteT</fullName>
        <ecNumber evidence="2">1.-.-.-</ecNumber>
    </submittedName>
</protein>
<organism evidence="2">
    <name type="scientific">bioreactor metagenome</name>
    <dbReference type="NCBI Taxonomy" id="1076179"/>
    <lineage>
        <taxon>unclassified sequences</taxon>
        <taxon>metagenomes</taxon>
        <taxon>ecological metagenomes</taxon>
    </lineage>
</organism>
<dbReference type="InterPro" id="IPR000683">
    <property type="entry name" value="Gfo/Idh/MocA-like_OxRdtase_N"/>
</dbReference>
<dbReference type="GO" id="GO:0016491">
    <property type="term" value="F:oxidoreductase activity"/>
    <property type="evidence" value="ECO:0007669"/>
    <property type="project" value="UniProtKB-KW"/>
</dbReference>
<dbReference type="GO" id="GO:0000166">
    <property type="term" value="F:nucleotide binding"/>
    <property type="evidence" value="ECO:0007669"/>
    <property type="project" value="InterPro"/>
</dbReference>
<name>A0A644XVK5_9ZZZZ</name>
<dbReference type="InterPro" id="IPR051450">
    <property type="entry name" value="Gfo/Idh/MocA_Oxidoreductases"/>
</dbReference>
<keyword evidence="2" id="KW-0560">Oxidoreductase</keyword>
<reference evidence="2" key="1">
    <citation type="submission" date="2019-08" db="EMBL/GenBank/DDBJ databases">
        <authorList>
            <person name="Kucharzyk K."/>
            <person name="Murdoch R.W."/>
            <person name="Higgins S."/>
            <person name="Loffler F."/>
        </authorList>
    </citation>
    <scope>NUCLEOTIDE SEQUENCE</scope>
</reference>
<dbReference type="SUPFAM" id="SSF55347">
    <property type="entry name" value="Glyceraldehyde-3-phosphate dehydrogenase-like, C-terminal domain"/>
    <property type="match status" value="1"/>
</dbReference>
<dbReference type="InterPro" id="IPR036291">
    <property type="entry name" value="NAD(P)-bd_dom_sf"/>
</dbReference>
<dbReference type="Gene3D" id="3.40.50.720">
    <property type="entry name" value="NAD(P)-binding Rossmann-like Domain"/>
    <property type="match status" value="1"/>
</dbReference>
<dbReference type="AlphaFoldDB" id="A0A644XVK5"/>
<proteinExistence type="predicted"/>
<dbReference type="Pfam" id="PF01408">
    <property type="entry name" value="GFO_IDH_MocA"/>
    <property type="match status" value="1"/>
</dbReference>
<gene>
    <name evidence="2" type="primary">yteT_4</name>
    <name evidence="2" type="ORF">SDC9_66675</name>
</gene>
<dbReference type="PANTHER" id="PTHR43377:SF2">
    <property type="entry name" value="BINDING ROSSMANN FOLD OXIDOREDUCTASE, PUTATIVE (AFU_ORTHOLOGUE AFUA_4G00560)-RELATED"/>
    <property type="match status" value="1"/>
</dbReference>
<accession>A0A644XVK5</accession>
<evidence type="ECO:0000259" key="1">
    <source>
        <dbReference type="Pfam" id="PF01408"/>
    </source>
</evidence>
<dbReference type="PANTHER" id="PTHR43377">
    <property type="entry name" value="BILIVERDIN REDUCTASE A"/>
    <property type="match status" value="1"/>
</dbReference>
<dbReference type="EMBL" id="VSSQ01003341">
    <property type="protein sequence ID" value="MPM20246.1"/>
    <property type="molecule type" value="Genomic_DNA"/>
</dbReference>